<evidence type="ECO:0000256" key="1">
    <source>
        <dbReference type="SAM" id="Phobius"/>
    </source>
</evidence>
<keyword evidence="1" id="KW-0472">Membrane</keyword>
<comment type="caution">
    <text evidence="2">The sequence shown here is derived from an EMBL/GenBank/DDBJ whole genome shotgun (WGS) entry which is preliminary data.</text>
</comment>
<protein>
    <submittedName>
        <fullName evidence="2">Uncharacterized protein</fullName>
    </submittedName>
</protein>
<dbReference type="AlphaFoldDB" id="A0AAW4ZVS0"/>
<name>A0AAW4ZVS0_PHOPO</name>
<reference evidence="2" key="1">
    <citation type="submission" date="2019-11" db="EMBL/GenBank/DDBJ databases">
        <title>Comparative genomics of photobacteria reveal adaptation to distinct habitats.</title>
        <authorList>
            <person name="Fuertes-Perez S."/>
            <person name="Hilgarth M."/>
            <person name="Vogel R.F."/>
        </authorList>
    </citation>
    <scope>NUCLEOTIDE SEQUENCE</scope>
    <source>
        <strain evidence="2">TMW2.2145</strain>
    </source>
</reference>
<accession>A0AAW4ZVS0</accession>
<sequence length="232" mass="26748">MSNDYKKEINQGLTMIRGFLKTKISLQISYGLIGAGLSILGFNNLVPYILIVIEPSLKDTVMAQNDIYTAIAVFLIIFASVLPILIQVFEYYKRLYINDLQRINVIRSEYTRSNFNSTINDIKTNLALFDFQTDKLEDLSMLLLNPDFMFYDKKLTVKAKEFATKLSEFHSMLSIRLHPAPTGSVYVLPSNKRSTAVVKEICNSGDDVYKLFDELFKEIEKFEQKKLMRFFA</sequence>
<evidence type="ECO:0000313" key="3">
    <source>
        <dbReference type="Proteomes" id="UP000813876"/>
    </source>
</evidence>
<proteinExistence type="predicted"/>
<organism evidence="2 3">
    <name type="scientific">Photobacterium phosphoreum</name>
    <dbReference type="NCBI Taxonomy" id="659"/>
    <lineage>
        <taxon>Bacteria</taxon>
        <taxon>Pseudomonadati</taxon>
        <taxon>Pseudomonadota</taxon>
        <taxon>Gammaproteobacteria</taxon>
        <taxon>Vibrionales</taxon>
        <taxon>Vibrionaceae</taxon>
        <taxon>Photobacterium</taxon>
    </lineage>
</organism>
<keyword evidence="1" id="KW-0812">Transmembrane</keyword>
<evidence type="ECO:0000313" key="2">
    <source>
        <dbReference type="EMBL" id="MCF2302181.1"/>
    </source>
</evidence>
<feature type="transmembrane region" description="Helical" evidence="1">
    <location>
        <begin position="30"/>
        <end position="51"/>
    </location>
</feature>
<keyword evidence="1" id="KW-1133">Transmembrane helix</keyword>
<dbReference type="Proteomes" id="UP000813876">
    <property type="component" value="Unassembled WGS sequence"/>
</dbReference>
<dbReference type="RefSeq" id="WP_232581266.1">
    <property type="nucleotide sequence ID" value="NZ_WMCP01000011.1"/>
</dbReference>
<feature type="transmembrane region" description="Helical" evidence="1">
    <location>
        <begin position="71"/>
        <end position="92"/>
    </location>
</feature>
<gene>
    <name evidence="2" type="ORF">GLP33_10610</name>
</gene>
<dbReference type="EMBL" id="WMCP01000011">
    <property type="protein sequence ID" value="MCF2302181.1"/>
    <property type="molecule type" value="Genomic_DNA"/>
</dbReference>